<name>A0A1G7U7J2_9BACL</name>
<gene>
    <name evidence="1" type="ORF">SAMN04488542_14232</name>
</gene>
<protein>
    <submittedName>
        <fullName evidence="1">Uncharacterized protein</fullName>
    </submittedName>
</protein>
<organism evidence="1 2">
    <name type="scientific">Fontibacillus panacisegetis</name>
    <dbReference type="NCBI Taxonomy" id="670482"/>
    <lineage>
        <taxon>Bacteria</taxon>
        <taxon>Bacillati</taxon>
        <taxon>Bacillota</taxon>
        <taxon>Bacilli</taxon>
        <taxon>Bacillales</taxon>
        <taxon>Paenibacillaceae</taxon>
        <taxon>Fontibacillus</taxon>
    </lineage>
</organism>
<accession>A0A1G7U7J2</accession>
<dbReference type="EMBL" id="FNBG01000042">
    <property type="protein sequence ID" value="SDG43251.1"/>
    <property type="molecule type" value="Genomic_DNA"/>
</dbReference>
<reference evidence="1 2" key="1">
    <citation type="submission" date="2016-10" db="EMBL/GenBank/DDBJ databases">
        <authorList>
            <person name="de Groot N.N."/>
        </authorList>
    </citation>
    <scope>NUCLEOTIDE SEQUENCE [LARGE SCALE GENOMIC DNA]</scope>
    <source>
        <strain evidence="1 2">DSM 28129</strain>
    </source>
</reference>
<keyword evidence="2" id="KW-1185">Reference proteome</keyword>
<sequence>MEKFKKPAKAQVFSRAMANVSKIAAKVHQFSRKWFQT</sequence>
<dbReference type="Proteomes" id="UP000198972">
    <property type="component" value="Unassembled WGS sequence"/>
</dbReference>
<proteinExistence type="predicted"/>
<dbReference type="AlphaFoldDB" id="A0A1G7U7J2"/>
<evidence type="ECO:0000313" key="2">
    <source>
        <dbReference type="Proteomes" id="UP000198972"/>
    </source>
</evidence>
<evidence type="ECO:0000313" key="1">
    <source>
        <dbReference type="EMBL" id="SDG43251.1"/>
    </source>
</evidence>